<organism evidence="2 3">
    <name type="scientific">Salimicrobium album</name>
    <dbReference type="NCBI Taxonomy" id="50717"/>
    <lineage>
        <taxon>Bacteria</taxon>
        <taxon>Bacillati</taxon>
        <taxon>Bacillota</taxon>
        <taxon>Bacilli</taxon>
        <taxon>Bacillales</taxon>
        <taxon>Bacillaceae</taxon>
        <taxon>Salimicrobium</taxon>
    </lineage>
</organism>
<keyword evidence="3" id="KW-1185">Reference proteome</keyword>
<comment type="caution">
    <text evidence="2">The sequence shown here is derived from an EMBL/GenBank/DDBJ whole genome shotgun (WGS) entry which is preliminary data.</text>
</comment>
<dbReference type="RefSeq" id="WP_093105926.1">
    <property type="nucleotide sequence ID" value="NZ_FNOS01000002.1"/>
</dbReference>
<dbReference type="CDD" id="cd00093">
    <property type="entry name" value="HTH_XRE"/>
    <property type="match status" value="1"/>
</dbReference>
<dbReference type="SMART" id="SM00530">
    <property type="entry name" value="HTH_XRE"/>
    <property type="match status" value="1"/>
</dbReference>
<evidence type="ECO:0000313" key="2">
    <source>
        <dbReference type="EMBL" id="SDX64056.1"/>
    </source>
</evidence>
<dbReference type="InterPro" id="IPR001387">
    <property type="entry name" value="Cro/C1-type_HTH"/>
</dbReference>
<reference evidence="2 3" key="1">
    <citation type="submission" date="2016-10" db="EMBL/GenBank/DDBJ databases">
        <authorList>
            <person name="Varghese N."/>
            <person name="Submissions S."/>
        </authorList>
    </citation>
    <scope>NUCLEOTIDE SEQUENCE [LARGE SCALE GENOMIC DNA]</scope>
    <source>
        <strain evidence="2 3">DSM 20748</strain>
    </source>
</reference>
<evidence type="ECO:0000259" key="1">
    <source>
        <dbReference type="PROSITE" id="PS50943"/>
    </source>
</evidence>
<dbReference type="Proteomes" id="UP000198647">
    <property type="component" value="Unassembled WGS sequence"/>
</dbReference>
<accession>A0A1H3DCF4</accession>
<dbReference type="InterPro" id="IPR010982">
    <property type="entry name" value="Lambda_DNA-bd_dom_sf"/>
</dbReference>
<feature type="domain" description="HTH cro/C1-type" evidence="1">
    <location>
        <begin position="12"/>
        <end position="66"/>
    </location>
</feature>
<sequence length="70" mass="7874">MTNKTDFPQISLKAARANAGMSIAEASKALGISHTTLVKWERRPGDLTPNQQKKIEEVYQFPTDYIFFGD</sequence>
<dbReference type="EMBL" id="FNOS01000002">
    <property type="protein sequence ID" value="SDX64056.1"/>
    <property type="molecule type" value="Genomic_DNA"/>
</dbReference>
<name>A0A1H3DCF4_9BACI</name>
<dbReference type="SUPFAM" id="SSF47413">
    <property type="entry name" value="lambda repressor-like DNA-binding domains"/>
    <property type="match status" value="1"/>
</dbReference>
<dbReference type="PROSITE" id="PS50943">
    <property type="entry name" value="HTH_CROC1"/>
    <property type="match status" value="1"/>
</dbReference>
<dbReference type="Gene3D" id="1.10.260.40">
    <property type="entry name" value="lambda repressor-like DNA-binding domains"/>
    <property type="match status" value="1"/>
</dbReference>
<proteinExistence type="predicted"/>
<evidence type="ECO:0000313" key="3">
    <source>
        <dbReference type="Proteomes" id="UP000198647"/>
    </source>
</evidence>
<dbReference type="Pfam" id="PF01381">
    <property type="entry name" value="HTH_3"/>
    <property type="match status" value="1"/>
</dbReference>
<protein>
    <submittedName>
        <fullName evidence="2">Helix-turn-helix</fullName>
    </submittedName>
</protein>
<gene>
    <name evidence="2" type="ORF">SAMN04488081_0910</name>
</gene>